<dbReference type="OrthoDB" id="3210378at2759"/>
<reference evidence="2 3" key="1">
    <citation type="submission" date="2017-10" db="EMBL/GenBank/DDBJ databases">
        <title>Comparative genomics in systemic dimorphic fungi from Ajellomycetaceae.</title>
        <authorList>
            <person name="Munoz J.F."/>
            <person name="Mcewen J.G."/>
            <person name="Clay O.K."/>
            <person name="Cuomo C.A."/>
        </authorList>
    </citation>
    <scope>NUCLEOTIDE SEQUENCE [LARGE SCALE GENOMIC DNA]</scope>
    <source>
        <strain evidence="2 3">UAMH7299</strain>
    </source>
</reference>
<protein>
    <recommendedName>
        <fullName evidence="4">F-box domain-containing protein</fullName>
    </recommendedName>
</protein>
<feature type="region of interest" description="Disordered" evidence="1">
    <location>
        <begin position="1"/>
        <end position="56"/>
    </location>
</feature>
<accession>A0A2B7YQL1</accession>
<dbReference type="STRING" id="1447883.A0A2B7YQL1"/>
<comment type="caution">
    <text evidence="2">The sequence shown here is derived from an EMBL/GenBank/DDBJ whole genome shotgun (WGS) entry which is preliminary data.</text>
</comment>
<dbReference type="Proteomes" id="UP000224634">
    <property type="component" value="Unassembled WGS sequence"/>
</dbReference>
<evidence type="ECO:0000313" key="3">
    <source>
        <dbReference type="Proteomes" id="UP000224634"/>
    </source>
</evidence>
<evidence type="ECO:0008006" key="4">
    <source>
        <dbReference type="Google" id="ProtNLM"/>
    </source>
</evidence>
<name>A0A2B7YQL1_POLH7</name>
<keyword evidence="3" id="KW-1185">Reference proteome</keyword>
<proteinExistence type="predicted"/>
<feature type="region of interest" description="Disordered" evidence="1">
    <location>
        <begin position="689"/>
        <end position="799"/>
    </location>
</feature>
<feature type="compositionally biased region" description="Low complexity" evidence="1">
    <location>
        <begin position="752"/>
        <end position="769"/>
    </location>
</feature>
<feature type="compositionally biased region" description="Basic and acidic residues" evidence="1">
    <location>
        <begin position="17"/>
        <end position="29"/>
    </location>
</feature>
<gene>
    <name evidence="2" type="ORF">AJ80_02571</name>
</gene>
<evidence type="ECO:0000313" key="2">
    <source>
        <dbReference type="EMBL" id="PGH23319.1"/>
    </source>
</evidence>
<dbReference type="AlphaFoldDB" id="A0A2B7YQL1"/>
<evidence type="ECO:0000256" key="1">
    <source>
        <dbReference type="SAM" id="MobiDB-lite"/>
    </source>
</evidence>
<feature type="compositionally biased region" description="Polar residues" evidence="1">
    <location>
        <begin position="1"/>
        <end position="10"/>
    </location>
</feature>
<feature type="compositionally biased region" description="Low complexity" evidence="1">
    <location>
        <begin position="691"/>
        <end position="725"/>
    </location>
</feature>
<feature type="region of interest" description="Disordered" evidence="1">
    <location>
        <begin position="533"/>
        <end position="553"/>
    </location>
</feature>
<dbReference type="InterPro" id="IPR032675">
    <property type="entry name" value="LRR_dom_sf"/>
</dbReference>
<dbReference type="EMBL" id="PDNA01000025">
    <property type="protein sequence ID" value="PGH23319.1"/>
    <property type="molecule type" value="Genomic_DNA"/>
</dbReference>
<feature type="compositionally biased region" description="Low complexity" evidence="1">
    <location>
        <begin position="776"/>
        <end position="796"/>
    </location>
</feature>
<dbReference type="Gene3D" id="3.80.10.10">
    <property type="entry name" value="Ribonuclease Inhibitor"/>
    <property type="match status" value="1"/>
</dbReference>
<organism evidence="2 3">
    <name type="scientific">Polytolypa hystricis (strain UAMH7299)</name>
    <dbReference type="NCBI Taxonomy" id="1447883"/>
    <lineage>
        <taxon>Eukaryota</taxon>
        <taxon>Fungi</taxon>
        <taxon>Dikarya</taxon>
        <taxon>Ascomycota</taxon>
        <taxon>Pezizomycotina</taxon>
        <taxon>Eurotiomycetes</taxon>
        <taxon>Eurotiomycetidae</taxon>
        <taxon>Onygenales</taxon>
        <taxon>Onygenales incertae sedis</taxon>
        <taxon>Polytolypa</taxon>
    </lineage>
</organism>
<sequence>MSAVASSRPSESVRMPFHHDPYHEVEPRRQRQRPPVYPHHTSIDRPTSPRSPTLPYMPQYAGPPSPTIYSPTSPTSPSFSFRAFKPVPPSSIALQQQQQQRSQCVFRCLPQEVYDCILTYLQLSHCPPSLEGCMTCYMRDLYSLSLSSRAWEKAVRGKLYNKIYIQGNDPPAQLKKYKWKRGSRLRLLRRTLRERKTLANAVFELRVPELDVSLVSNAKQSAVLQEYRDLIASVVMVCPNLEHLLGFSLPYNHEFDRLTHALSTRKKLKEHAWIIGQNVEVAERSKHQPSGLLDQIQVFQFLNFHTSWSNLETLVLHSLDSKGVMEHGVFLRMFNFLTSLRHLSVSCFDGEDFTDRTLLFLPPLVSLRLDSLRGVSEQGLARYTSRPEAQNIESLTLIEQNVTSLLVVSKILASLTHLERFSMVQVTTALTLPDEGMVFQPLLASSNLKHLHWDIASLNPGAALNKLDSTPSLKDLRNFNTANSHLAQSILNAGFPQLQTLRAPLDIDPLGALQSVCRPTRHGQIMLHSDRYSLPRSSHGSMPKRPLALPGGNNLTSARIRAQTLIDMPPKDNDSGIKVLITDHSALNGVPQFPTEGPAPPKKKKSIPTPKTLSAITVHEFVLPGCIGRVGRSAATRSNPSIPHFTLSPDISGFDADGGLVSWRHILASNQTFLFASPSLTLSVDRVSTGSTTMSDDIPSPSPTSATPSSRFSSWGSNTSTASSGPGPGIGGGLTLNTKSLGGIGGGPLSAPSPRSPTSPTSPSMTTMMGHYSQFSPSALPTPTTTSGAGGNNNSSRPFWARDACNGSWNQRHNSKSGKDWWMHVERERLGVDDWTENARLVQLF</sequence>